<proteinExistence type="predicted"/>
<accession>A0A0M6XZ16</accession>
<reference evidence="2" key="1">
    <citation type="submission" date="2015-07" db="EMBL/GenBank/DDBJ databases">
        <authorList>
            <person name="Rodrigo-Torres Lidia"/>
            <person name="Arahal R.David."/>
        </authorList>
    </citation>
    <scope>NUCLEOTIDE SEQUENCE [LARGE SCALE GENOMIC DNA]</scope>
    <source>
        <strain evidence="2">CECT 4801</strain>
    </source>
</reference>
<dbReference type="AlphaFoldDB" id="A0A0M6XZ16"/>
<name>A0A0M6XZ16_9HYPH</name>
<gene>
    <name evidence="1" type="ORF">LAL4801_01541</name>
</gene>
<sequence length="57" mass="6015">MSGSQIAVHILADTGICSGKRSHWNYVALASWSVSSARSELAQGQAPLPTYRAARGV</sequence>
<protein>
    <submittedName>
        <fullName evidence="1">Uncharacterized protein</fullName>
    </submittedName>
</protein>
<dbReference type="EMBL" id="CXST01000001">
    <property type="protein sequence ID" value="CTQ43105.1"/>
    <property type="molecule type" value="Genomic_DNA"/>
</dbReference>
<evidence type="ECO:0000313" key="1">
    <source>
        <dbReference type="EMBL" id="CTQ43105.1"/>
    </source>
</evidence>
<organism evidence="1 2">
    <name type="scientific">Roseibium aggregatum</name>
    <dbReference type="NCBI Taxonomy" id="187304"/>
    <lineage>
        <taxon>Bacteria</taxon>
        <taxon>Pseudomonadati</taxon>
        <taxon>Pseudomonadota</taxon>
        <taxon>Alphaproteobacteria</taxon>
        <taxon>Hyphomicrobiales</taxon>
        <taxon>Stappiaceae</taxon>
        <taxon>Roseibium</taxon>
    </lineage>
</organism>
<evidence type="ECO:0000313" key="2">
    <source>
        <dbReference type="Proteomes" id="UP000048926"/>
    </source>
</evidence>
<dbReference type="Proteomes" id="UP000048926">
    <property type="component" value="Unassembled WGS sequence"/>
</dbReference>
<keyword evidence="2" id="KW-1185">Reference proteome</keyword>